<evidence type="ECO:0000256" key="1">
    <source>
        <dbReference type="ARBA" id="ARBA00008898"/>
    </source>
</evidence>
<dbReference type="GO" id="GO:0042602">
    <property type="term" value="F:riboflavin reductase (NADPH) activity"/>
    <property type="evidence" value="ECO:0007669"/>
    <property type="project" value="TreeGrafter"/>
</dbReference>
<evidence type="ECO:0000313" key="4">
    <source>
        <dbReference type="EMBL" id="OXR43145.1"/>
    </source>
</evidence>
<organism evidence="4 5">
    <name type="scientific">Nocardia cerradoensis</name>
    <dbReference type="NCBI Taxonomy" id="85688"/>
    <lineage>
        <taxon>Bacteria</taxon>
        <taxon>Bacillati</taxon>
        <taxon>Actinomycetota</taxon>
        <taxon>Actinomycetes</taxon>
        <taxon>Mycobacteriales</taxon>
        <taxon>Nocardiaceae</taxon>
        <taxon>Nocardia</taxon>
    </lineage>
</organism>
<comment type="similarity">
    <text evidence="1">Belongs to the non-flavoprotein flavin reductase family.</text>
</comment>
<dbReference type="InterPro" id="IPR002563">
    <property type="entry name" value="Flavin_Rdtase-like_dom"/>
</dbReference>
<dbReference type="InterPro" id="IPR012349">
    <property type="entry name" value="Split_barrel_FMN-bd"/>
</dbReference>
<keyword evidence="5" id="KW-1185">Reference proteome</keyword>
<gene>
    <name evidence="4" type="ORF">B7C42_04567</name>
</gene>
<comment type="caution">
    <text evidence="4">The sequence shown here is derived from an EMBL/GenBank/DDBJ whole genome shotgun (WGS) entry which is preliminary data.</text>
</comment>
<sequence>MSNSIEKAEDLSVRPDRFRSVSAVEYRAALRRHAAGVTIVTLNSRSGPVGFTATSFASLSLDPPLVSFNITCTSSSIGALQAAESVVVHLLGAHQLPLAQRFSQSADQRFSDESLWSPLDTGEPVLHGTPTWIHAEVQQLIPAGDSVLAVCRVVRVYWDEDGDHVHMPLLYHKGAYSSAVPLDG</sequence>
<dbReference type="PANTHER" id="PTHR30466:SF1">
    <property type="entry name" value="FMN REDUCTASE (NADH) RUTF"/>
    <property type="match status" value="1"/>
</dbReference>
<dbReference type="RefSeq" id="WP_094026467.1">
    <property type="nucleotide sequence ID" value="NZ_NGAF01000010.1"/>
</dbReference>
<dbReference type="PANTHER" id="PTHR30466">
    <property type="entry name" value="FLAVIN REDUCTASE"/>
    <property type="match status" value="1"/>
</dbReference>
<dbReference type="Proteomes" id="UP000215506">
    <property type="component" value="Unassembled WGS sequence"/>
</dbReference>
<accession>A0A231H2R6</accession>
<evidence type="ECO:0000313" key="5">
    <source>
        <dbReference type="Proteomes" id="UP000215506"/>
    </source>
</evidence>
<dbReference type="GO" id="GO:0006208">
    <property type="term" value="P:pyrimidine nucleobase catabolic process"/>
    <property type="evidence" value="ECO:0007669"/>
    <property type="project" value="TreeGrafter"/>
</dbReference>
<dbReference type="SMART" id="SM00903">
    <property type="entry name" value="Flavin_Reduct"/>
    <property type="match status" value="1"/>
</dbReference>
<dbReference type="SUPFAM" id="SSF50475">
    <property type="entry name" value="FMN-binding split barrel"/>
    <property type="match status" value="1"/>
</dbReference>
<keyword evidence="2 4" id="KW-0560">Oxidoreductase</keyword>
<name>A0A231H2R6_9NOCA</name>
<protein>
    <submittedName>
        <fullName evidence="4">p-hydroxyphenylacetate 3-hydroxylase, reductase component</fullName>
        <ecNumber evidence="4">1.5.1.36</ecNumber>
    </submittedName>
</protein>
<dbReference type="EC" id="1.5.1.36" evidence="4"/>
<dbReference type="Gene3D" id="2.30.110.10">
    <property type="entry name" value="Electron Transport, Fmn-binding Protein, Chain A"/>
    <property type="match status" value="1"/>
</dbReference>
<proteinExistence type="inferred from homology"/>
<feature type="domain" description="Flavin reductase like" evidence="3">
    <location>
        <begin position="30"/>
        <end position="178"/>
    </location>
</feature>
<dbReference type="InterPro" id="IPR050268">
    <property type="entry name" value="NADH-dep_flavin_reductase"/>
</dbReference>
<evidence type="ECO:0000256" key="2">
    <source>
        <dbReference type="ARBA" id="ARBA00023002"/>
    </source>
</evidence>
<evidence type="ECO:0000259" key="3">
    <source>
        <dbReference type="SMART" id="SM00903"/>
    </source>
</evidence>
<reference evidence="4 5" key="1">
    <citation type="submission" date="2017-07" db="EMBL/GenBank/DDBJ databases">
        <title>First draft Genome Sequence of Nocardia cerradoensis isolated from human infection.</title>
        <authorList>
            <person name="Carrasco G."/>
        </authorList>
    </citation>
    <scope>NUCLEOTIDE SEQUENCE [LARGE SCALE GENOMIC DNA]</scope>
    <source>
        <strain evidence="4 5">CNM20130759</strain>
    </source>
</reference>
<dbReference type="EMBL" id="NGAF01000010">
    <property type="protein sequence ID" value="OXR43145.1"/>
    <property type="molecule type" value="Genomic_DNA"/>
</dbReference>
<dbReference type="GO" id="GO:0010181">
    <property type="term" value="F:FMN binding"/>
    <property type="evidence" value="ECO:0007669"/>
    <property type="project" value="InterPro"/>
</dbReference>
<dbReference type="GO" id="GO:0036382">
    <property type="term" value="F:flavin reductase (NADH) activity"/>
    <property type="evidence" value="ECO:0007669"/>
    <property type="project" value="UniProtKB-EC"/>
</dbReference>
<dbReference type="Pfam" id="PF01613">
    <property type="entry name" value="Flavin_Reduct"/>
    <property type="match status" value="1"/>
</dbReference>
<dbReference type="AlphaFoldDB" id="A0A231H2R6"/>